<evidence type="ECO:0000256" key="1">
    <source>
        <dbReference type="ARBA" id="ARBA00023004"/>
    </source>
</evidence>
<dbReference type="SUPFAM" id="SSF50037">
    <property type="entry name" value="C-terminal domain of transcriptional repressors"/>
    <property type="match status" value="1"/>
</dbReference>
<comment type="caution">
    <text evidence="3">The sequence shown here is derived from an EMBL/GenBank/DDBJ whole genome shotgun (WGS) entry which is preliminary data.</text>
</comment>
<dbReference type="SMART" id="SM00899">
    <property type="entry name" value="FeoA"/>
    <property type="match status" value="1"/>
</dbReference>
<proteinExistence type="predicted"/>
<dbReference type="EMBL" id="SOHY01000042">
    <property type="protein sequence ID" value="TEU03546.1"/>
    <property type="molecule type" value="Genomic_DNA"/>
</dbReference>
<gene>
    <name evidence="3" type="ORF">E3I16_00685</name>
</gene>
<sequence>AGEWAKVLAIEGGYGLRQKLLLRGIFEGSLVRVISNRGPITIEIDRNIVSLGRGMARRIRVRRI</sequence>
<name>A0A523ZIC5_UNCAE</name>
<dbReference type="InterPro" id="IPR038157">
    <property type="entry name" value="FeoA_core_dom"/>
</dbReference>
<accession>A0A523ZIC5</accession>
<dbReference type="GO" id="GO:0046914">
    <property type="term" value="F:transition metal ion binding"/>
    <property type="evidence" value="ECO:0007669"/>
    <property type="project" value="InterPro"/>
</dbReference>
<dbReference type="Gene3D" id="2.30.30.90">
    <property type="match status" value="1"/>
</dbReference>
<keyword evidence="1" id="KW-0408">Iron</keyword>
<reference evidence="3 4" key="1">
    <citation type="submission" date="2019-03" db="EMBL/GenBank/DDBJ databases">
        <title>Metabolic potential of uncultured bacteria and archaea associated with petroleum seepage in deep-sea sediments.</title>
        <authorList>
            <person name="Dong X."/>
            <person name="Hubert C."/>
        </authorList>
    </citation>
    <scope>NUCLEOTIDE SEQUENCE [LARGE SCALE GENOMIC DNA]</scope>
    <source>
        <strain evidence="3">E26_bin6</strain>
    </source>
</reference>
<dbReference type="InterPro" id="IPR008988">
    <property type="entry name" value="Transcriptional_repressor_C"/>
</dbReference>
<dbReference type="InterPro" id="IPR053184">
    <property type="entry name" value="FeoA-like"/>
</dbReference>
<protein>
    <submittedName>
        <fullName evidence="3">Ferrous iron transport protein A</fullName>
    </submittedName>
</protein>
<dbReference type="Pfam" id="PF04023">
    <property type="entry name" value="FeoA"/>
    <property type="match status" value="1"/>
</dbReference>
<dbReference type="AlphaFoldDB" id="A0A523ZIC5"/>
<feature type="domain" description="Ferrous iron transporter FeoA-like" evidence="2">
    <location>
        <begin position="1"/>
        <end position="63"/>
    </location>
</feature>
<evidence type="ECO:0000313" key="3">
    <source>
        <dbReference type="EMBL" id="TEU03546.1"/>
    </source>
</evidence>
<dbReference type="PANTHER" id="PTHR43151:SF1">
    <property type="entry name" value="SSR2333 PROTEIN"/>
    <property type="match status" value="1"/>
</dbReference>
<dbReference type="Proteomes" id="UP000316674">
    <property type="component" value="Unassembled WGS sequence"/>
</dbReference>
<evidence type="ECO:0000313" key="4">
    <source>
        <dbReference type="Proteomes" id="UP000316674"/>
    </source>
</evidence>
<dbReference type="PANTHER" id="PTHR43151">
    <property type="entry name" value="FEOA FAMILY PROTEIN"/>
    <property type="match status" value="1"/>
</dbReference>
<feature type="non-terminal residue" evidence="3">
    <location>
        <position position="1"/>
    </location>
</feature>
<evidence type="ECO:0000259" key="2">
    <source>
        <dbReference type="SMART" id="SM00899"/>
    </source>
</evidence>
<dbReference type="InterPro" id="IPR007167">
    <property type="entry name" value="Fe-transptr_FeoA-like"/>
</dbReference>
<organism evidence="3 4">
    <name type="scientific">Aerophobetes bacterium</name>
    <dbReference type="NCBI Taxonomy" id="2030807"/>
    <lineage>
        <taxon>Bacteria</taxon>
        <taxon>Candidatus Aerophobota</taxon>
    </lineage>
</organism>